<organism evidence="9">
    <name type="scientific">Gossypium barbadense</name>
    <name type="common">Sea Island cotton</name>
    <name type="synonym">Hibiscus barbadensis</name>
    <dbReference type="NCBI Taxonomy" id="3634"/>
    <lineage>
        <taxon>Eukaryota</taxon>
        <taxon>Viridiplantae</taxon>
        <taxon>Streptophyta</taxon>
        <taxon>Embryophyta</taxon>
        <taxon>Tracheophyta</taxon>
        <taxon>Spermatophyta</taxon>
        <taxon>Magnoliopsida</taxon>
        <taxon>eudicotyledons</taxon>
        <taxon>Gunneridae</taxon>
        <taxon>Pentapetalae</taxon>
        <taxon>rosids</taxon>
        <taxon>malvids</taxon>
        <taxon>Malvales</taxon>
        <taxon>Malvaceae</taxon>
        <taxon>Malvoideae</taxon>
        <taxon>Gossypium</taxon>
    </lineage>
</organism>
<evidence type="ECO:0000259" key="7">
    <source>
        <dbReference type="PROSITE" id="PS51666"/>
    </source>
</evidence>
<evidence type="ECO:0000259" key="8">
    <source>
        <dbReference type="PROSITE" id="PS51667"/>
    </source>
</evidence>
<comment type="function">
    <text evidence="5">Transcription activator.</text>
</comment>
<reference evidence="9" key="1">
    <citation type="submission" date="2019-06" db="EMBL/GenBank/DDBJ databases">
        <title>WGS assembly of Gossypium barbadense.</title>
        <authorList>
            <person name="Chen Z.J."/>
            <person name="Sreedasyam A."/>
            <person name="Ando A."/>
            <person name="Song Q."/>
            <person name="De L."/>
            <person name="Hulse-Kemp A."/>
            <person name="Ding M."/>
            <person name="Ye W."/>
            <person name="Kirkbride R."/>
            <person name="Jenkins J."/>
            <person name="Plott C."/>
            <person name="Lovell J."/>
            <person name="Lin Y.-M."/>
            <person name="Vaughn R."/>
            <person name="Liu B."/>
            <person name="Li W."/>
            <person name="Simpson S."/>
            <person name="Scheffler B."/>
            <person name="Saski C."/>
            <person name="Grover C."/>
            <person name="Hu G."/>
            <person name="Conover J."/>
            <person name="Carlson J."/>
            <person name="Shu S."/>
            <person name="Boston L."/>
            <person name="Williams M."/>
            <person name="Peterson D."/>
            <person name="Mcgee K."/>
            <person name="Jones D."/>
            <person name="Wendel J."/>
            <person name="Stelly D."/>
            <person name="Grimwood J."/>
            <person name="Schmutz J."/>
        </authorList>
    </citation>
    <scope>NUCLEOTIDE SEQUENCE [LARGE SCALE GENOMIC DNA]</scope>
    <source>
        <strain evidence="9">1400233.01</strain>
    </source>
</reference>
<dbReference type="AlphaFoldDB" id="A0A5J5P270"/>
<comment type="caution">
    <text evidence="4">Lacks conserved residue(s) required for the propagation of feature annotation.</text>
</comment>
<dbReference type="GO" id="GO:0005634">
    <property type="term" value="C:nucleus"/>
    <property type="evidence" value="ECO:0007669"/>
    <property type="project" value="UniProtKB-SubCell"/>
</dbReference>
<evidence type="ECO:0000256" key="2">
    <source>
        <dbReference type="ARBA" id="ARBA00008122"/>
    </source>
</evidence>
<comment type="similarity">
    <text evidence="2 5">Belongs to the GRF family.</text>
</comment>
<feature type="compositionally biased region" description="Polar residues" evidence="6">
    <location>
        <begin position="267"/>
        <end position="278"/>
    </location>
</feature>
<dbReference type="PROSITE" id="PS51667">
    <property type="entry name" value="WRC"/>
    <property type="match status" value="1"/>
</dbReference>
<proteinExistence type="inferred from homology"/>
<dbReference type="GO" id="GO:0005524">
    <property type="term" value="F:ATP binding"/>
    <property type="evidence" value="ECO:0007669"/>
    <property type="project" value="UniProtKB-UniRule"/>
</dbReference>
<dbReference type="Proteomes" id="UP000327439">
    <property type="component" value="Chromosome D12"/>
</dbReference>
<dbReference type="Pfam" id="PF08880">
    <property type="entry name" value="QLQ"/>
    <property type="match status" value="1"/>
</dbReference>
<feature type="compositionally biased region" description="Polar residues" evidence="6">
    <location>
        <begin position="323"/>
        <end position="335"/>
    </location>
</feature>
<name>A0A5J5P270_GOSBA</name>
<dbReference type="Pfam" id="PF08879">
    <property type="entry name" value="WRC"/>
    <property type="match status" value="1"/>
</dbReference>
<keyword evidence="3 5" id="KW-0539">Nucleus</keyword>
<keyword evidence="5" id="KW-0805">Transcription regulation</keyword>
<reference evidence="10" key="2">
    <citation type="journal article" date="2020" name="Nat. Genet.">
        <title>Genomic diversifications of five Gossypium allopolyploid species and their impact on cotton improvement.</title>
        <authorList>
            <person name="Chen Z.J."/>
            <person name="Sreedasyam A."/>
            <person name="Ando A."/>
            <person name="Song Q."/>
            <person name="De Santiago L.M."/>
            <person name="Hulse-Kemp A.M."/>
            <person name="Ding M."/>
            <person name="Ye W."/>
            <person name="Kirkbride R.C."/>
            <person name="Jenkins J."/>
            <person name="Plott C."/>
            <person name="Lovell J."/>
            <person name="Lin Y.M."/>
            <person name="Vaughn R."/>
            <person name="Liu B."/>
            <person name="Simpson S."/>
            <person name="Scheffler B.E."/>
            <person name="Wen L."/>
            <person name="Saski C.A."/>
            <person name="Grover C.E."/>
            <person name="Hu G."/>
            <person name="Conover J.L."/>
            <person name="Carlson J.W."/>
            <person name="Shu S."/>
            <person name="Boston L.B."/>
            <person name="Williams M."/>
            <person name="Peterson D.G."/>
            <person name="McGee K."/>
            <person name="Jones D.C."/>
            <person name="Wendel J.F."/>
            <person name="Stelly D.M."/>
            <person name="Grimwood J."/>
            <person name="Schmutz J."/>
        </authorList>
    </citation>
    <scope>NUCLEOTIDE SEQUENCE [LARGE SCALE GENOMIC DNA]</scope>
    <source>
        <strain evidence="10">cv. 3-79</strain>
    </source>
</reference>
<comment type="domain">
    <text evidence="5">The QLQ domain and WRC domain may be involved in protein-protein interaction and DNA-binding, respectively.</text>
</comment>
<dbReference type="SMART" id="SM00951">
    <property type="entry name" value="QLQ"/>
    <property type="match status" value="1"/>
</dbReference>
<feature type="region of interest" description="Disordered" evidence="6">
    <location>
        <begin position="315"/>
        <end position="335"/>
    </location>
</feature>
<dbReference type="InterPro" id="IPR031137">
    <property type="entry name" value="GRF"/>
</dbReference>
<dbReference type="EMBL" id="CM018226">
    <property type="protein sequence ID" value="KAB2000707.1"/>
    <property type="molecule type" value="Genomic_DNA"/>
</dbReference>
<keyword evidence="5" id="KW-0010">Activator</keyword>
<evidence type="ECO:0000313" key="10">
    <source>
        <dbReference type="Proteomes" id="UP000327439"/>
    </source>
</evidence>
<feature type="domain" description="QLQ" evidence="7">
    <location>
        <begin position="152"/>
        <end position="187"/>
    </location>
</feature>
<protein>
    <recommendedName>
        <fullName evidence="5">Growth-regulating factor</fullName>
    </recommendedName>
</protein>
<gene>
    <name evidence="9" type="ORF">ES319_D12G250200v1</name>
</gene>
<comment type="subcellular location">
    <subcellularLocation>
        <location evidence="1 5">Nucleus</location>
    </subcellularLocation>
</comment>
<dbReference type="GO" id="GO:0006351">
    <property type="term" value="P:DNA-templated transcription"/>
    <property type="evidence" value="ECO:0007669"/>
    <property type="project" value="UniProtKB-UniRule"/>
</dbReference>
<evidence type="ECO:0000256" key="5">
    <source>
        <dbReference type="RuleBase" id="RU367127"/>
    </source>
</evidence>
<dbReference type="InterPro" id="IPR014978">
    <property type="entry name" value="Gln-Leu-Gln_QLQ"/>
</dbReference>
<accession>A0A5J5P270</accession>
<keyword evidence="5" id="KW-0804">Transcription</keyword>
<evidence type="ECO:0000256" key="6">
    <source>
        <dbReference type="SAM" id="MobiDB-lite"/>
    </source>
</evidence>
<evidence type="ECO:0000256" key="1">
    <source>
        <dbReference type="ARBA" id="ARBA00004123"/>
    </source>
</evidence>
<dbReference type="GO" id="GO:0099402">
    <property type="term" value="P:plant organ development"/>
    <property type="evidence" value="ECO:0007669"/>
    <property type="project" value="UniProtKB-ARBA"/>
</dbReference>
<dbReference type="PANTHER" id="PTHR31602">
    <property type="entry name" value="GROWTH-REGULATING FACTOR 5"/>
    <property type="match status" value="1"/>
</dbReference>
<dbReference type="PROSITE" id="PS51666">
    <property type="entry name" value="QLQ"/>
    <property type="match status" value="1"/>
</dbReference>
<feature type="domain" description="WRC" evidence="8">
    <location>
        <begin position="222"/>
        <end position="266"/>
    </location>
</feature>
<dbReference type="OrthoDB" id="1927209at2759"/>
<feature type="region of interest" description="Disordered" evidence="6">
    <location>
        <begin position="253"/>
        <end position="278"/>
    </location>
</feature>
<dbReference type="GO" id="GO:0006355">
    <property type="term" value="P:regulation of DNA-templated transcription"/>
    <property type="evidence" value="ECO:0007669"/>
    <property type="project" value="InterPro"/>
</dbReference>
<dbReference type="EMBL" id="CM018226">
    <property type="protein sequence ID" value="KAB2000708.1"/>
    <property type="molecule type" value="Genomic_DNA"/>
</dbReference>
<evidence type="ECO:0000313" key="9">
    <source>
        <dbReference type="EMBL" id="KAB2000708.1"/>
    </source>
</evidence>
<dbReference type="InterPro" id="IPR014977">
    <property type="entry name" value="WRC_dom"/>
</dbReference>
<keyword evidence="10" id="KW-1185">Reference proteome</keyword>
<evidence type="ECO:0000256" key="4">
    <source>
        <dbReference type="PROSITE-ProRule" id="PRU01002"/>
    </source>
</evidence>
<dbReference type="PANTHER" id="PTHR31602:SF81">
    <property type="entry name" value="GROWTH-REGULATING FACTOR 9"/>
    <property type="match status" value="1"/>
</dbReference>
<sequence>MGSQILVVTIHDLTDAFVSANTLQSFLTMSEHFTLTLIFLSRSLFLQRQRIHRKTTGACLACLLSLLHLSGFKTTRPYCIFFSAFDPHTDYQEMEPQYTPLKIARFADFGIGLTNMESNMLSGGEGSPPIGLGLELGRGSDHRPTGFTKSCGFTVFQLQELQLQSLIYKYMEAGLPVPNHLLLPIWKSVAGSLGGLHANPYQLYSNYLGSGPLHLEYKNGVDPEPGRCRRTDGKKWRCSKEAVPDHKYCERHMHRGRQRSRKLVEASQATSSGSRIISHGNAGTNLSISLQLDNSNTSSSGSSSNLSSGFIGFSPKSVLRGSNPKSESSIQFQEI</sequence>
<evidence type="ECO:0000256" key="3">
    <source>
        <dbReference type="ARBA" id="ARBA00023242"/>
    </source>
</evidence>